<dbReference type="SUPFAM" id="SSF159894">
    <property type="entry name" value="YgaC/TfoX-N like"/>
    <property type="match status" value="1"/>
</dbReference>
<accession>D4TWE7</accession>
<protein>
    <submittedName>
        <fullName evidence="2">TfoX N-terminal domain protein</fullName>
    </submittedName>
</protein>
<dbReference type="Proteomes" id="UP000003150">
    <property type="component" value="Unassembled WGS sequence"/>
</dbReference>
<dbReference type="RefSeq" id="WP_003794207.1">
    <property type="nucleotide sequence ID" value="NZ_GG753639.1"/>
</dbReference>
<name>D4TWE7_9ACTO</name>
<evidence type="ECO:0000313" key="2">
    <source>
        <dbReference type="EMBL" id="EFF80621.1"/>
    </source>
</evidence>
<dbReference type="Pfam" id="PF04993">
    <property type="entry name" value="TfoX_N"/>
    <property type="match status" value="1"/>
</dbReference>
<dbReference type="PATRIC" id="fig|649742.3.peg.70"/>
<dbReference type="InterPro" id="IPR007076">
    <property type="entry name" value="TfoX_N"/>
</dbReference>
<dbReference type="HOGENOM" id="CLU_151771_1_0_11"/>
<reference evidence="2 3" key="1">
    <citation type="submission" date="2009-10" db="EMBL/GenBank/DDBJ databases">
        <authorList>
            <person name="Weinstock G."/>
            <person name="Sodergren E."/>
            <person name="Clifton S."/>
            <person name="Fulton L."/>
            <person name="Fulton B."/>
            <person name="Courtney L."/>
            <person name="Fronick C."/>
            <person name="Harrison M."/>
            <person name="Strong C."/>
            <person name="Farmer C."/>
            <person name="Delahaunty K."/>
            <person name="Markovic C."/>
            <person name="Hall O."/>
            <person name="Minx P."/>
            <person name="Tomlinson C."/>
            <person name="Mitreva M."/>
            <person name="Nelson J."/>
            <person name="Hou S."/>
            <person name="Wollam A."/>
            <person name="Pepin K.H."/>
            <person name="Johnson M."/>
            <person name="Bhonagiri V."/>
            <person name="Nash W.E."/>
            <person name="Warren W."/>
            <person name="Chinwalla A."/>
            <person name="Mardis E.R."/>
            <person name="Wilson R.K."/>
        </authorList>
    </citation>
    <scope>NUCLEOTIDE SEQUENCE [LARGE SCALE GENOMIC DNA]</scope>
    <source>
        <strain evidence="2 3">F0309</strain>
    </source>
</reference>
<dbReference type="AlphaFoldDB" id="D4TWE7"/>
<evidence type="ECO:0000313" key="3">
    <source>
        <dbReference type="Proteomes" id="UP000003150"/>
    </source>
</evidence>
<gene>
    <name evidence="2" type="ORF">HMPREF0970_00256</name>
</gene>
<sequence>MGEQMSSSEEYREYVLELLSGLEEVSYRKMMGEYVLYYRSKVVGGIYDDRFLLKVTPASERLLPDAPRAIPYEGAKEMLLVEVEDREALRDVVDAMWEEVPAPKKNKK</sequence>
<evidence type="ECO:0000259" key="1">
    <source>
        <dbReference type="Pfam" id="PF04993"/>
    </source>
</evidence>
<organism evidence="2 3">
    <name type="scientific">Schaalia odontolytica F0309</name>
    <dbReference type="NCBI Taxonomy" id="649742"/>
    <lineage>
        <taxon>Bacteria</taxon>
        <taxon>Bacillati</taxon>
        <taxon>Actinomycetota</taxon>
        <taxon>Actinomycetes</taxon>
        <taxon>Actinomycetales</taxon>
        <taxon>Actinomycetaceae</taxon>
        <taxon>Schaalia</taxon>
    </lineage>
</organism>
<dbReference type="EMBL" id="ACYT02000012">
    <property type="protein sequence ID" value="EFF80621.1"/>
    <property type="molecule type" value="Genomic_DNA"/>
</dbReference>
<dbReference type="Gene3D" id="3.30.1460.30">
    <property type="entry name" value="YgaC/TfoX-N like chaperone"/>
    <property type="match status" value="1"/>
</dbReference>
<comment type="caution">
    <text evidence="2">The sequence shown here is derived from an EMBL/GenBank/DDBJ whole genome shotgun (WGS) entry which is preliminary data.</text>
</comment>
<proteinExistence type="predicted"/>
<feature type="domain" description="TfoX N-terminal" evidence="1">
    <location>
        <begin position="17"/>
        <end position="78"/>
    </location>
</feature>